<keyword evidence="4 8" id="KW-0812">Transmembrane</keyword>
<dbReference type="PANTHER" id="PTHR22926">
    <property type="entry name" value="PHOSPHO-N-ACETYLMURAMOYL-PENTAPEPTIDE-TRANSFERASE"/>
    <property type="match status" value="1"/>
</dbReference>
<feature type="binding site" evidence="7">
    <location>
        <position position="150"/>
    </location>
    <ligand>
        <name>Mg(2+)</name>
        <dbReference type="ChEBI" id="CHEBI:18420"/>
    </ligand>
</feature>
<evidence type="ECO:0000256" key="4">
    <source>
        <dbReference type="ARBA" id="ARBA00022692"/>
    </source>
</evidence>
<dbReference type="RefSeq" id="WP_038242314.1">
    <property type="nucleotide sequence ID" value="NZ_BNER01000001.1"/>
</dbReference>
<dbReference type="GO" id="GO:0044038">
    <property type="term" value="P:cell wall macromolecule biosynthetic process"/>
    <property type="evidence" value="ECO:0007669"/>
    <property type="project" value="TreeGrafter"/>
</dbReference>
<dbReference type="Pfam" id="PF00953">
    <property type="entry name" value="Glycos_transf_4"/>
    <property type="match status" value="1"/>
</dbReference>
<accession>A0A024Q787</accession>
<evidence type="ECO:0000256" key="3">
    <source>
        <dbReference type="ARBA" id="ARBA00022679"/>
    </source>
</evidence>
<keyword evidence="7" id="KW-0460">Magnesium</keyword>
<evidence type="ECO:0000256" key="5">
    <source>
        <dbReference type="ARBA" id="ARBA00022989"/>
    </source>
</evidence>
<dbReference type="eggNOG" id="COG0472">
    <property type="taxonomic scope" value="Bacteria"/>
</dbReference>
<dbReference type="GO" id="GO:0005886">
    <property type="term" value="C:plasma membrane"/>
    <property type="evidence" value="ECO:0007669"/>
    <property type="project" value="UniProtKB-SubCell"/>
</dbReference>
<reference evidence="10" key="2">
    <citation type="submission" date="2014-05" db="EMBL/GenBank/DDBJ databases">
        <title>Draft genome sequence of Virgibacillus massiliensis Vm-5.</title>
        <authorList>
            <person name="Khelaifia S."/>
            <person name="Croce O."/>
            <person name="Lagier J.C."/>
            <person name="Raoult D."/>
        </authorList>
    </citation>
    <scope>NUCLEOTIDE SEQUENCE [LARGE SCALE GENOMIC DNA]</scope>
    <source>
        <strain evidence="10">Vm-5</strain>
    </source>
</reference>
<evidence type="ECO:0000256" key="6">
    <source>
        <dbReference type="ARBA" id="ARBA00023136"/>
    </source>
</evidence>
<keyword evidence="2" id="KW-1003">Cell membrane</keyword>
<keyword evidence="6 8" id="KW-0472">Membrane</keyword>
<feature type="transmembrane region" description="Helical" evidence="8">
    <location>
        <begin position="70"/>
        <end position="87"/>
    </location>
</feature>
<dbReference type="STRING" id="1462526.BN990_00653"/>
<dbReference type="OrthoDB" id="9783652at2"/>
<dbReference type="InterPro" id="IPR000715">
    <property type="entry name" value="Glycosyl_transferase_4"/>
</dbReference>
<feature type="transmembrane region" description="Helical" evidence="8">
    <location>
        <begin position="233"/>
        <end position="255"/>
    </location>
</feature>
<dbReference type="PROSITE" id="PS01348">
    <property type="entry name" value="MRAY_2"/>
    <property type="match status" value="1"/>
</dbReference>
<comment type="cofactor">
    <cofactor evidence="7">
        <name>Mg(2+)</name>
        <dbReference type="ChEBI" id="CHEBI:18420"/>
    </cofactor>
</comment>
<comment type="subcellular location">
    <subcellularLocation>
        <location evidence="1">Cell membrane</location>
        <topology evidence="1">Multi-pass membrane protein</topology>
    </subcellularLocation>
</comment>
<protein>
    <submittedName>
        <fullName evidence="9">Putative undecaprenyl-phosphate N-acetylglucosaminyl 1-phosphate transferase</fullName>
    </submittedName>
</protein>
<evidence type="ECO:0000256" key="8">
    <source>
        <dbReference type="SAM" id="Phobius"/>
    </source>
</evidence>
<dbReference type="GO" id="GO:0046872">
    <property type="term" value="F:metal ion binding"/>
    <property type="evidence" value="ECO:0007669"/>
    <property type="project" value="UniProtKB-KW"/>
</dbReference>
<dbReference type="AlphaFoldDB" id="A0A024Q787"/>
<keyword evidence="3 9" id="KW-0808">Transferase</keyword>
<dbReference type="GO" id="GO:0016780">
    <property type="term" value="F:phosphotransferase activity, for other substituted phosphate groups"/>
    <property type="evidence" value="ECO:0007669"/>
    <property type="project" value="InterPro"/>
</dbReference>
<feature type="transmembrane region" description="Helical" evidence="8">
    <location>
        <begin position="181"/>
        <end position="199"/>
    </location>
</feature>
<reference evidence="9 10" key="1">
    <citation type="submission" date="2014-03" db="EMBL/GenBank/DDBJ databases">
        <authorList>
            <person name="Urmite Genomes U."/>
        </authorList>
    </citation>
    <scope>NUCLEOTIDE SEQUENCE [LARGE SCALE GENOMIC DNA]</scope>
    <source>
        <strain evidence="9 10">Vm-5</strain>
    </source>
</reference>
<feature type="transmembrane region" description="Helical" evidence="8">
    <location>
        <begin position="45"/>
        <end position="64"/>
    </location>
</feature>
<keyword evidence="10" id="KW-1185">Reference proteome</keyword>
<evidence type="ECO:0000256" key="7">
    <source>
        <dbReference type="PIRSR" id="PIRSR600715-1"/>
    </source>
</evidence>
<dbReference type="GO" id="GO:0071555">
    <property type="term" value="P:cell wall organization"/>
    <property type="evidence" value="ECO:0007669"/>
    <property type="project" value="TreeGrafter"/>
</dbReference>
<gene>
    <name evidence="9" type="primary">tagO_3</name>
    <name evidence="9" type="ORF">BN990_00653</name>
</gene>
<dbReference type="InterPro" id="IPR018480">
    <property type="entry name" value="PNAcMuramoyl-5peptid_Trfase_CS"/>
</dbReference>
<feature type="transmembrane region" description="Helical" evidence="8">
    <location>
        <begin position="285"/>
        <end position="303"/>
    </location>
</feature>
<evidence type="ECO:0000313" key="10">
    <source>
        <dbReference type="Proteomes" id="UP000028875"/>
    </source>
</evidence>
<sequence>MLEIALLACLTLLFSLIITPIIIKFSKKLNATDKPNVRKVHKAPIPTLGGLAIFLSFLLGLLILQPTSTYHFAIIIGAFLIIVLGFFDDITDLSAKFKFIIQIGIACIVVFGGGLHIEFVNLPFGGQIEFGFMSSLITVFWIVGVTNAINLIDGLDGLAAGVSAIALFTIAGMAVSMGDVYVATMALILFFSIVGFLRYNFYPAKIFMGDTGALFLGYMIAVLALLGFKNVTIISFIIPIFILAVPISDTLIAIIRRYVNKQPLSSPDSSHLHHRLLHMGFSHKHTVLFIYALSTMFSLAAILFSMTTVWGSVAIFAVAMLALQALIENLELINSKYKPLTNFFKALKHKP</sequence>
<keyword evidence="7" id="KW-0479">Metal-binding</keyword>
<proteinExistence type="predicted"/>
<evidence type="ECO:0000256" key="2">
    <source>
        <dbReference type="ARBA" id="ARBA00022475"/>
    </source>
</evidence>
<comment type="caution">
    <text evidence="9">The sequence shown here is derived from an EMBL/GenBank/DDBJ whole genome shotgun (WGS) entry which is preliminary data.</text>
</comment>
<feature type="transmembrane region" description="Helical" evidence="8">
    <location>
        <begin position="131"/>
        <end position="151"/>
    </location>
</feature>
<feature type="transmembrane region" description="Helical" evidence="8">
    <location>
        <begin position="158"/>
        <end position="175"/>
    </location>
</feature>
<dbReference type="EMBL" id="CCDP010000001">
    <property type="protein sequence ID" value="CDQ38383.1"/>
    <property type="molecule type" value="Genomic_DNA"/>
</dbReference>
<dbReference type="PANTHER" id="PTHR22926:SF3">
    <property type="entry name" value="UNDECAPRENYL-PHOSPHATE ALPHA-N-ACETYLGLUCOSAMINYL 1-PHOSPHATE TRANSFERASE"/>
    <property type="match status" value="1"/>
</dbReference>
<dbReference type="GO" id="GO:0009103">
    <property type="term" value="P:lipopolysaccharide biosynthetic process"/>
    <property type="evidence" value="ECO:0007669"/>
    <property type="project" value="TreeGrafter"/>
</dbReference>
<dbReference type="CDD" id="cd06853">
    <property type="entry name" value="GT_WecA_like"/>
    <property type="match status" value="1"/>
</dbReference>
<name>A0A024Q787_9BACI</name>
<dbReference type="Proteomes" id="UP000028875">
    <property type="component" value="Unassembled WGS sequence"/>
</dbReference>
<feature type="transmembrane region" description="Helical" evidence="8">
    <location>
        <begin position="309"/>
        <end position="327"/>
    </location>
</feature>
<keyword evidence="5 8" id="KW-1133">Transmembrane helix</keyword>
<evidence type="ECO:0000256" key="1">
    <source>
        <dbReference type="ARBA" id="ARBA00004651"/>
    </source>
</evidence>
<organism evidence="9 10">
    <name type="scientific">Virgibacillus massiliensis</name>
    <dbReference type="NCBI Taxonomy" id="1462526"/>
    <lineage>
        <taxon>Bacteria</taxon>
        <taxon>Bacillati</taxon>
        <taxon>Bacillota</taxon>
        <taxon>Bacilli</taxon>
        <taxon>Bacillales</taxon>
        <taxon>Bacillaceae</taxon>
        <taxon>Virgibacillus</taxon>
    </lineage>
</organism>
<feature type="binding site" evidence="7">
    <location>
        <position position="210"/>
    </location>
    <ligand>
        <name>Mg(2+)</name>
        <dbReference type="ChEBI" id="CHEBI:18420"/>
    </ligand>
</feature>
<feature type="transmembrane region" description="Helical" evidence="8">
    <location>
        <begin position="99"/>
        <end position="119"/>
    </location>
</feature>
<evidence type="ECO:0000313" key="9">
    <source>
        <dbReference type="EMBL" id="CDQ38383.1"/>
    </source>
</evidence>
<feature type="transmembrane region" description="Helical" evidence="8">
    <location>
        <begin position="6"/>
        <end position="25"/>
    </location>
</feature>
<feature type="transmembrane region" description="Helical" evidence="8">
    <location>
        <begin position="206"/>
        <end position="227"/>
    </location>
</feature>